<keyword evidence="2" id="KW-0808">Transferase</keyword>
<protein>
    <submittedName>
        <fullName evidence="2">Diacylglycerol kinase family lipid kinase</fullName>
    </submittedName>
</protein>
<evidence type="ECO:0000313" key="3">
    <source>
        <dbReference type="Proteomes" id="UP000284605"/>
    </source>
</evidence>
<keyword evidence="3" id="KW-1185">Reference proteome</keyword>
<comment type="caution">
    <text evidence="2">The sequence shown here is derived from an EMBL/GenBank/DDBJ whole genome shotgun (WGS) entry which is preliminary data.</text>
</comment>
<reference evidence="2 3" key="1">
    <citation type="submission" date="2018-09" db="EMBL/GenBank/DDBJ databases">
        <authorList>
            <person name="Zhu H."/>
        </authorList>
    </citation>
    <scope>NUCLEOTIDE SEQUENCE [LARGE SCALE GENOMIC DNA]</scope>
    <source>
        <strain evidence="2 3">K1W22B-8</strain>
    </source>
</reference>
<dbReference type="Gene3D" id="3.40.50.10330">
    <property type="entry name" value="Probable inorganic polyphosphate/atp-NAD kinase, domain 1"/>
    <property type="match status" value="1"/>
</dbReference>
<dbReference type="GO" id="GO:0016301">
    <property type="term" value="F:kinase activity"/>
    <property type="evidence" value="ECO:0007669"/>
    <property type="project" value="UniProtKB-KW"/>
</dbReference>
<dbReference type="Gene3D" id="2.60.200.40">
    <property type="match status" value="1"/>
</dbReference>
<organism evidence="2 3">
    <name type="scientific">Oleomonas cavernae</name>
    <dbReference type="NCBI Taxonomy" id="2320859"/>
    <lineage>
        <taxon>Bacteria</taxon>
        <taxon>Pseudomonadati</taxon>
        <taxon>Pseudomonadota</taxon>
        <taxon>Alphaproteobacteria</taxon>
        <taxon>Acetobacterales</taxon>
        <taxon>Acetobacteraceae</taxon>
        <taxon>Oleomonas</taxon>
    </lineage>
</organism>
<evidence type="ECO:0000313" key="2">
    <source>
        <dbReference type="EMBL" id="RJF88795.1"/>
    </source>
</evidence>
<name>A0A418WFJ7_9PROT</name>
<accession>A0A418WFJ7</accession>
<dbReference type="SUPFAM" id="SSF111331">
    <property type="entry name" value="NAD kinase/diacylglycerol kinase-like"/>
    <property type="match status" value="1"/>
</dbReference>
<dbReference type="InterPro" id="IPR001206">
    <property type="entry name" value="Diacylglycerol_kinase_cat_dom"/>
</dbReference>
<proteinExistence type="predicted"/>
<sequence length="226" mass="23222">MIPLGTANVLALELGLPRTPGAIAQTLAAGLARPIHLGRATSALGSRHFAMMAGVGYDAHVVAGVSRALKRRVGKLAYVVEMLRQLGHFHFRPYRLAFDGAAPVEAASAILANGRRYGGAFVCAPQADLGLERLDACLFGRGGRLAAVGYGFALGLDLIPRLSSVVLQPFREVMIDGPAGDPVQGDGDIIATLPARLTVAEARLAVVVAAPAIGDSAGAAMLPGQG</sequence>
<dbReference type="InterPro" id="IPR017438">
    <property type="entry name" value="ATP-NAD_kinase_N"/>
</dbReference>
<dbReference type="InterPro" id="IPR016064">
    <property type="entry name" value="NAD/diacylglycerol_kinase_sf"/>
</dbReference>
<dbReference type="InterPro" id="IPR045540">
    <property type="entry name" value="YegS/DAGK_C"/>
</dbReference>
<dbReference type="Proteomes" id="UP000284605">
    <property type="component" value="Unassembled WGS sequence"/>
</dbReference>
<dbReference type="EMBL" id="QYUK01000011">
    <property type="protein sequence ID" value="RJF88795.1"/>
    <property type="molecule type" value="Genomic_DNA"/>
</dbReference>
<gene>
    <name evidence="2" type="ORF">D3874_18885</name>
</gene>
<dbReference type="PROSITE" id="PS50146">
    <property type="entry name" value="DAGK"/>
    <property type="match status" value="1"/>
</dbReference>
<dbReference type="AlphaFoldDB" id="A0A418WFJ7"/>
<dbReference type="OrthoDB" id="9815110at2"/>
<dbReference type="Pfam" id="PF19279">
    <property type="entry name" value="YegS_C"/>
    <property type="match status" value="1"/>
</dbReference>
<evidence type="ECO:0000259" key="1">
    <source>
        <dbReference type="PROSITE" id="PS50146"/>
    </source>
</evidence>
<feature type="domain" description="DAGKc" evidence="1">
    <location>
        <begin position="1"/>
        <end position="44"/>
    </location>
</feature>
<keyword evidence="2" id="KW-0418">Kinase</keyword>